<dbReference type="EMBL" id="CP017634">
    <property type="protein sequence ID" value="ATW27084.1"/>
    <property type="molecule type" value="Genomic_DNA"/>
</dbReference>
<sequence length="448" mass="50781">MGEWTMPEILMIALIVLNLVAVILLCLLLLRNPYTYLAQLETSLGNLDRNQEKAERMMQGELAKNREEAALNSKEVRREVSESLKTFGDLFLARMTEIATLQKNQLDLFSTRLTNLTQTNETKLDKMRETVEQKMTHLQEDNNKKLEQMRATVDEKLHATLEKRLGESFKLVSDRLEQVHKGLGEMQSLASGVGDLKKVLTNVKTRGTWGEIQLGNLLEQILTMEQYAQNVATKKGGSERVEFAIKLPGRHDKEQDVWLPIDAKFPQEDYQRLLDAREEANAELAEEAGKLLEARIKGEAKDIKEKYLDPPYTTDFGIMFLPTEGLYAEVLRRPGLCENLQRTYRVVVTGPTTLAALLNSLQMGFRTLAIEKRSSEVWALLGAVKTEFGRFGDILDKTKKKLEEASTTIENAAKKSRTIERKLKQVQELPSAEAVQLLEDEETESAAI</sequence>
<name>A0A3G1KX78_FORW1</name>
<dbReference type="PANTHER" id="PTHR30563">
    <property type="entry name" value="DNA RECOMBINATION PROTEIN RMUC"/>
    <property type="match status" value="1"/>
</dbReference>
<evidence type="ECO:0000256" key="4">
    <source>
        <dbReference type="ARBA" id="ARBA00023172"/>
    </source>
</evidence>
<keyword evidence="6" id="KW-0472">Membrane</keyword>
<dbReference type="AlphaFoldDB" id="A0A3G1KX78"/>
<gene>
    <name evidence="7" type="ORF">DCMF_22085</name>
</gene>
<evidence type="ECO:0000256" key="1">
    <source>
        <dbReference type="ARBA" id="ARBA00003416"/>
    </source>
</evidence>
<comment type="similarity">
    <text evidence="2">Belongs to the RmuC family.</text>
</comment>
<accession>A0A3G1KX78</accession>
<evidence type="ECO:0000256" key="6">
    <source>
        <dbReference type="SAM" id="Phobius"/>
    </source>
</evidence>
<evidence type="ECO:0000256" key="2">
    <source>
        <dbReference type="ARBA" id="ARBA00009840"/>
    </source>
</evidence>
<keyword evidence="8" id="KW-1185">Reference proteome</keyword>
<dbReference type="InterPro" id="IPR003798">
    <property type="entry name" value="DNA_recombination_RmuC"/>
</dbReference>
<feature type="coiled-coil region" evidence="5">
    <location>
        <begin position="267"/>
        <end position="297"/>
    </location>
</feature>
<dbReference type="PANTHER" id="PTHR30563:SF0">
    <property type="entry name" value="DNA RECOMBINATION PROTEIN RMUC"/>
    <property type="match status" value="1"/>
</dbReference>
<keyword evidence="4" id="KW-0233">DNA recombination</keyword>
<evidence type="ECO:0000256" key="3">
    <source>
        <dbReference type="ARBA" id="ARBA00023054"/>
    </source>
</evidence>
<feature type="coiled-coil region" evidence="5">
    <location>
        <begin position="395"/>
        <end position="429"/>
    </location>
</feature>
<reference evidence="7 8" key="1">
    <citation type="submission" date="2016-10" db="EMBL/GenBank/DDBJ databases">
        <title>Complete Genome Sequence of Peptococcaceae strain DCMF.</title>
        <authorList>
            <person name="Edwards R.J."/>
            <person name="Holland S.I."/>
            <person name="Deshpande N.P."/>
            <person name="Wong Y.K."/>
            <person name="Ertan H."/>
            <person name="Manefield M."/>
            <person name="Russell T.L."/>
            <person name="Lee M.J."/>
        </authorList>
    </citation>
    <scope>NUCLEOTIDE SEQUENCE [LARGE SCALE GENOMIC DNA]</scope>
    <source>
        <strain evidence="7 8">DCMF</strain>
    </source>
</reference>
<comment type="function">
    <text evidence="1">Involved in DNA recombination.</text>
</comment>
<evidence type="ECO:0000313" key="8">
    <source>
        <dbReference type="Proteomes" id="UP000323521"/>
    </source>
</evidence>
<evidence type="ECO:0000256" key="5">
    <source>
        <dbReference type="SAM" id="Coils"/>
    </source>
</evidence>
<evidence type="ECO:0000313" key="7">
    <source>
        <dbReference type="EMBL" id="ATW27084.1"/>
    </source>
</evidence>
<dbReference type="Proteomes" id="UP000323521">
    <property type="component" value="Chromosome"/>
</dbReference>
<proteinExistence type="inferred from homology"/>
<keyword evidence="6" id="KW-0812">Transmembrane</keyword>
<dbReference type="Pfam" id="PF02646">
    <property type="entry name" value="RmuC"/>
    <property type="match status" value="1"/>
</dbReference>
<dbReference type="GO" id="GO:0006310">
    <property type="term" value="P:DNA recombination"/>
    <property type="evidence" value="ECO:0007669"/>
    <property type="project" value="UniProtKB-KW"/>
</dbReference>
<keyword evidence="6" id="KW-1133">Transmembrane helix</keyword>
<feature type="transmembrane region" description="Helical" evidence="6">
    <location>
        <begin position="9"/>
        <end position="30"/>
    </location>
</feature>
<dbReference type="KEGG" id="fwa:DCMF_22085"/>
<keyword evidence="3 5" id="KW-0175">Coiled coil</keyword>
<protein>
    <submittedName>
        <fullName evidence="7">Recombinase RmuC</fullName>
    </submittedName>
</protein>
<organism evidence="7 8">
    <name type="scientific">Formimonas warabiya</name>
    <dbReference type="NCBI Taxonomy" id="1761012"/>
    <lineage>
        <taxon>Bacteria</taxon>
        <taxon>Bacillati</taxon>
        <taxon>Bacillota</taxon>
        <taxon>Clostridia</taxon>
        <taxon>Eubacteriales</taxon>
        <taxon>Peptococcaceae</taxon>
        <taxon>Candidatus Formimonas</taxon>
    </lineage>
</organism>